<dbReference type="OrthoDB" id="7204167at2"/>
<protein>
    <submittedName>
        <fullName evidence="1">Acyl-CoA thioesterase</fullName>
    </submittedName>
</protein>
<dbReference type="AlphaFoldDB" id="A0A437J9V3"/>
<evidence type="ECO:0000313" key="2">
    <source>
        <dbReference type="Proteomes" id="UP000282977"/>
    </source>
</evidence>
<accession>A0A437J9V3</accession>
<dbReference type="GO" id="GO:0047617">
    <property type="term" value="F:fatty acyl-CoA hydrolase activity"/>
    <property type="evidence" value="ECO:0007669"/>
    <property type="project" value="TreeGrafter"/>
</dbReference>
<dbReference type="Gene3D" id="3.10.129.10">
    <property type="entry name" value="Hotdog Thioesterase"/>
    <property type="match status" value="1"/>
</dbReference>
<dbReference type="Proteomes" id="UP000282977">
    <property type="component" value="Unassembled WGS sequence"/>
</dbReference>
<proteinExistence type="predicted"/>
<dbReference type="CDD" id="cd00586">
    <property type="entry name" value="4HBT"/>
    <property type="match status" value="1"/>
</dbReference>
<sequence length="142" mass="15551">MSFSLRLPVRFAHVDAAGIVFYPRYFEMLNAAVEDWFAARTGIGFAELHLERGLGVPTVKIDSQFVAPSRLGDMLTITITVERLGESSCALRYAIECNGEDRVRASAVLVCMNLDTGKSTPWPAAIRDRLAATDMIAIQSVA</sequence>
<dbReference type="RefSeq" id="WP_127690439.1">
    <property type="nucleotide sequence ID" value="NZ_RZUL01000002.1"/>
</dbReference>
<reference evidence="1 2" key="1">
    <citation type="submission" date="2019-01" db="EMBL/GenBank/DDBJ databases">
        <authorList>
            <person name="Chen W.-M."/>
        </authorList>
    </citation>
    <scope>NUCLEOTIDE SEQUENCE [LARGE SCALE GENOMIC DNA]</scope>
    <source>
        <strain evidence="1 2">TLA-22</strain>
    </source>
</reference>
<dbReference type="PANTHER" id="PTHR31793:SF24">
    <property type="entry name" value="LONG-CHAIN ACYL-COA THIOESTERASE FADM"/>
    <property type="match status" value="1"/>
</dbReference>
<dbReference type="Pfam" id="PF13279">
    <property type="entry name" value="4HBT_2"/>
    <property type="match status" value="1"/>
</dbReference>
<name>A0A437J9V3_9SPHN</name>
<organism evidence="1 2">
    <name type="scientific">Sphingobium algorifonticola</name>
    <dbReference type="NCBI Taxonomy" id="2008318"/>
    <lineage>
        <taxon>Bacteria</taxon>
        <taxon>Pseudomonadati</taxon>
        <taxon>Pseudomonadota</taxon>
        <taxon>Alphaproteobacteria</taxon>
        <taxon>Sphingomonadales</taxon>
        <taxon>Sphingomonadaceae</taxon>
        <taxon>Sphingobium</taxon>
    </lineage>
</organism>
<evidence type="ECO:0000313" key="1">
    <source>
        <dbReference type="EMBL" id="RVT42265.1"/>
    </source>
</evidence>
<keyword evidence="2" id="KW-1185">Reference proteome</keyword>
<dbReference type="SUPFAM" id="SSF54637">
    <property type="entry name" value="Thioesterase/thiol ester dehydrase-isomerase"/>
    <property type="match status" value="1"/>
</dbReference>
<dbReference type="PANTHER" id="PTHR31793">
    <property type="entry name" value="4-HYDROXYBENZOYL-COA THIOESTERASE FAMILY MEMBER"/>
    <property type="match status" value="1"/>
</dbReference>
<dbReference type="InterPro" id="IPR050563">
    <property type="entry name" value="4-hydroxybenzoyl-CoA_TE"/>
</dbReference>
<comment type="caution">
    <text evidence="1">The sequence shown here is derived from an EMBL/GenBank/DDBJ whole genome shotgun (WGS) entry which is preliminary data.</text>
</comment>
<dbReference type="EMBL" id="RZUL01000002">
    <property type="protein sequence ID" value="RVT42265.1"/>
    <property type="molecule type" value="Genomic_DNA"/>
</dbReference>
<dbReference type="InterPro" id="IPR029069">
    <property type="entry name" value="HotDog_dom_sf"/>
</dbReference>
<gene>
    <name evidence="1" type="ORF">ENE74_08670</name>
</gene>